<evidence type="ECO:0000313" key="3">
    <source>
        <dbReference type="Proteomes" id="UP000295367"/>
    </source>
</evidence>
<dbReference type="GO" id="GO:0005737">
    <property type="term" value="C:cytoplasm"/>
    <property type="evidence" value="ECO:0007669"/>
    <property type="project" value="TreeGrafter"/>
</dbReference>
<dbReference type="InterPro" id="IPR036249">
    <property type="entry name" value="Thioredoxin-like_sf"/>
</dbReference>
<feature type="domain" description="GST N-terminal" evidence="1">
    <location>
        <begin position="8"/>
        <end position="87"/>
    </location>
</feature>
<comment type="caution">
    <text evidence="2">The sequence shown here is derived from an EMBL/GenBank/DDBJ whole genome shotgun (WGS) entry which is preliminary data.</text>
</comment>
<dbReference type="CDD" id="cd03060">
    <property type="entry name" value="GST_N_Omega_like"/>
    <property type="match status" value="1"/>
</dbReference>
<evidence type="ECO:0000313" key="2">
    <source>
        <dbReference type="EMBL" id="TCV85909.1"/>
    </source>
</evidence>
<keyword evidence="2" id="KW-0808">Transferase</keyword>
<dbReference type="InterPro" id="IPR036282">
    <property type="entry name" value="Glutathione-S-Trfase_C_sf"/>
</dbReference>
<dbReference type="PANTHER" id="PTHR43968">
    <property type="match status" value="1"/>
</dbReference>
<gene>
    <name evidence="2" type="ORF">EDC63_108117</name>
</gene>
<evidence type="ECO:0000259" key="1">
    <source>
        <dbReference type="PROSITE" id="PS50404"/>
    </source>
</evidence>
<dbReference type="RefSeq" id="WP_223248293.1">
    <property type="nucleotide sequence ID" value="NZ_BHVT01000037.1"/>
</dbReference>
<dbReference type="AlphaFoldDB" id="A0A4V2W1Y5"/>
<dbReference type="Gene3D" id="1.20.1050.10">
    <property type="match status" value="1"/>
</dbReference>
<name>A0A4V2W1Y5_9PROT</name>
<dbReference type="InterPro" id="IPR040079">
    <property type="entry name" value="Glutathione_S-Trfase"/>
</dbReference>
<dbReference type="Proteomes" id="UP000295367">
    <property type="component" value="Unassembled WGS sequence"/>
</dbReference>
<dbReference type="PROSITE" id="PS50404">
    <property type="entry name" value="GST_NTER"/>
    <property type="match status" value="1"/>
</dbReference>
<dbReference type="InterPro" id="IPR004045">
    <property type="entry name" value="Glutathione_S-Trfase_N"/>
</dbReference>
<dbReference type="Gene3D" id="3.40.30.10">
    <property type="entry name" value="Glutaredoxin"/>
    <property type="match status" value="1"/>
</dbReference>
<dbReference type="SUPFAM" id="SSF47616">
    <property type="entry name" value="GST C-terminal domain-like"/>
    <property type="match status" value="1"/>
</dbReference>
<keyword evidence="3" id="KW-1185">Reference proteome</keyword>
<sequence>MTQAMAGALPVLYSFRRCPYAMRARMAISYSGVSVALREVVLRNKPELLLAQSPKGTVPVLILPEGRVIEQSVEIMQWALAENDPDNWTGGSDTALFEQTHRLIQENDQAFKKILDRYKYADRYPEHPMEYYRGQGEVFLMSLENCLKTNHYLLSDRITLADIALFPFVRQFAHVDEEWFEKTPCPRLQQWLAFQIESSLFVSVMQKYKPWEPGADVVIFP</sequence>
<dbReference type="CDD" id="cd03196">
    <property type="entry name" value="GST_C_5"/>
    <property type="match status" value="1"/>
</dbReference>
<dbReference type="InterPro" id="IPR050983">
    <property type="entry name" value="GST_Omega/HSP26"/>
</dbReference>
<accession>A0A4V2W1Y5</accession>
<dbReference type="Pfam" id="PF13410">
    <property type="entry name" value="GST_C_2"/>
    <property type="match status" value="1"/>
</dbReference>
<dbReference type="PANTHER" id="PTHR43968:SF6">
    <property type="entry name" value="GLUTATHIONE S-TRANSFERASE OMEGA"/>
    <property type="match status" value="1"/>
</dbReference>
<proteinExistence type="predicted"/>
<dbReference type="Pfam" id="PF13417">
    <property type="entry name" value="GST_N_3"/>
    <property type="match status" value="1"/>
</dbReference>
<reference evidence="2 3" key="1">
    <citation type="submission" date="2019-03" db="EMBL/GenBank/DDBJ databases">
        <title>Genomic Encyclopedia of Type Strains, Phase IV (KMG-IV): sequencing the most valuable type-strain genomes for metagenomic binning, comparative biology and taxonomic classification.</title>
        <authorList>
            <person name="Goeker M."/>
        </authorList>
    </citation>
    <scope>NUCLEOTIDE SEQUENCE [LARGE SCALE GENOMIC DNA]</scope>
    <source>
        <strain evidence="2 3">DSM 100309</strain>
    </source>
</reference>
<dbReference type="EMBL" id="SMCO01000008">
    <property type="protein sequence ID" value="TCV85909.1"/>
    <property type="molecule type" value="Genomic_DNA"/>
</dbReference>
<organism evidence="2 3">
    <name type="scientific">Sulfurirhabdus autotrophica</name>
    <dbReference type="NCBI Taxonomy" id="1706046"/>
    <lineage>
        <taxon>Bacteria</taxon>
        <taxon>Pseudomonadati</taxon>
        <taxon>Pseudomonadota</taxon>
        <taxon>Betaproteobacteria</taxon>
        <taxon>Nitrosomonadales</taxon>
        <taxon>Sulfuricellaceae</taxon>
        <taxon>Sulfurirhabdus</taxon>
    </lineage>
</organism>
<dbReference type="GO" id="GO:0016740">
    <property type="term" value="F:transferase activity"/>
    <property type="evidence" value="ECO:0007669"/>
    <property type="project" value="UniProtKB-KW"/>
</dbReference>
<protein>
    <submittedName>
        <fullName evidence="2">Glutathione S-transferase</fullName>
    </submittedName>
</protein>
<dbReference type="SFLD" id="SFLDS00019">
    <property type="entry name" value="Glutathione_Transferase_(cytos"/>
    <property type="match status" value="1"/>
</dbReference>
<dbReference type="SUPFAM" id="SSF52833">
    <property type="entry name" value="Thioredoxin-like"/>
    <property type="match status" value="1"/>
</dbReference>